<dbReference type="InterPro" id="IPR001509">
    <property type="entry name" value="Epimerase_deHydtase"/>
</dbReference>
<dbReference type="Proteomes" id="UP000612362">
    <property type="component" value="Unassembled WGS sequence"/>
</dbReference>
<dbReference type="AlphaFoldDB" id="A0A8J3MVM1"/>
<dbReference type="Pfam" id="PF01370">
    <property type="entry name" value="Epimerase"/>
    <property type="match status" value="2"/>
</dbReference>
<dbReference type="RefSeq" id="WP_220198596.1">
    <property type="nucleotide sequence ID" value="NZ_BNJF01000005.1"/>
</dbReference>
<proteinExistence type="predicted"/>
<dbReference type="SUPFAM" id="SSF51735">
    <property type="entry name" value="NAD(P)-binding Rossmann-fold domains"/>
    <property type="match status" value="1"/>
</dbReference>
<evidence type="ECO:0000259" key="1">
    <source>
        <dbReference type="Pfam" id="PF01370"/>
    </source>
</evidence>
<dbReference type="EMBL" id="BNJF01000005">
    <property type="protein sequence ID" value="GHO49480.1"/>
    <property type="molecule type" value="Genomic_DNA"/>
</dbReference>
<comment type="caution">
    <text evidence="2">The sequence shown here is derived from an EMBL/GenBank/DDBJ whole genome shotgun (WGS) entry which is preliminary data.</text>
</comment>
<dbReference type="InterPro" id="IPR036291">
    <property type="entry name" value="NAD(P)-bd_dom_sf"/>
</dbReference>
<dbReference type="Gene3D" id="3.40.50.720">
    <property type="entry name" value="NAD(P)-binding Rossmann-like Domain"/>
    <property type="match status" value="1"/>
</dbReference>
<sequence>MKLLILGGTGFLGRHLVETALERGHTITLFNRGQTDPELFPQVEQIHGNRANGLRELNGRAWDAVIDSNGQVPRHVSESAHLLAEYCEHYTFISTTSVYADYTVAHIDESSPVIPFDDLDADASNMATYGGRKALAERLAAEAMPGRVLVIRPGLIVGPYDPTDRFTYWPHRVTKGGQILAPDNPERPVQFIDARDLAAWTLAMVESRQVGTYNAKGPTDTLSIGQLLEACREVSGNVASFTWVDEAFLQGHDVAPYRQMPLWVPSEMVGFSRVDCRKAIAAGLRFRPLKETIQDTLTWDMRRPSDYVLRAGLAPDHELELLRQWTLARDEH</sequence>
<accession>A0A8J3MVM1</accession>
<protein>
    <recommendedName>
        <fullName evidence="1">NAD-dependent epimerase/dehydratase domain-containing protein</fullName>
    </recommendedName>
</protein>
<dbReference type="PANTHER" id="PTHR43245:SF13">
    <property type="entry name" value="UDP-D-APIOSE_UDP-D-XYLOSE SYNTHASE 2"/>
    <property type="match status" value="1"/>
</dbReference>
<keyword evidence="3" id="KW-1185">Reference proteome</keyword>
<organism evidence="2 3">
    <name type="scientific">Ktedonospora formicarum</name>
    <dbReference type="NCBI Taxonomy" id="2778364"/>
    <lineage>
        <taxon>Bacteria</taxon>
        <taxon>Bacillati</taxon>
        <taxon>Chloroflexota</taxon>
        <taxon>Ktedonobacteria</taxon>
        <taxon>Ktedonobacterales</taxon>
        <taxon>Ktedonobacteraceae</taxon>
        <taxon>Ktedonospora</taxon>
    </lineage>
</organism>
<dbReference type="PANTHER" id="PTHR43245">
    <property type="entry name" value="BIFUNCTIONAL POLYMYXIN RESISTANCE PROTEIN ARNA"/>
    <property type="match status" value="1"/>
</dbReference>
<dbReference type="InterPro" id="IPR050177">
    <property type="entry name" value="Lipid_A_modif_metabolic_enz"/>
</dbReference>
<name>A0A8J3MVM1_9CHLR</name>
<evidence type="ECO:0000313" key="3">
    <source>
        <dbReference type="Proteomes" id="UP000612362"/>
    </source>
</evidence>
<feature type="domain" description="NAD-dependent epimerase/dehydratase" evidence="1">
    <location>
        <begin position="64"/>
        <end position="214"/>
    </location>
</feature>
<reference evidence="2" key="1">
    <citation type="submission" date="2020-10" db="EMBL/GenBank/DDBJ databases">
        <title>Taxonomic study of unclassified bacteria belonging to the class Ktedonobacteria.</title>
        <authorList>
            <person name="Yabe S."/>
            <person name="Wang C.M."/>
            <person name="Zheng Y."/>
            <person name="Sakai Y."/>
            <person name="Cavaletti L."/>
            <person name="Monciardini P."/>
            <person name="Donadio S."/>
        </authorList>
    </citation>
    <scope>NUCLEOTIDE SEQUENCE</scope>
    <source>
        <strain evidence="2">SOSP1-1</strain>
    </source>
</reference>
<feature type="domain" description="NAD-dependent epimerase/dehydratase" evidence="1">
    <location>
        <begin position="4"/>
        <end position="38"/>
    </location>
</feature>
<gene>
    <name evidence="2" type="ORF">KSX_76430</name>
</gene>
<evidence type="ECO:0000313" key="2">
    <source>
        <dbReference type="EMBL" id="GHO49480.1"/>
    </source>
</evidence>